<dbReference type="Proteomes" id="UP000594892">
    <property type="component" value="Chromosome 1"/>
</dbReference>
<dbReference type="AlphaFoldDB" id="A0AAP9XYU9"/>
<evidence type="ECO:0000313" key="3">
    <source>
        <dbReference type="Proteomes" id="UP000594892"/>
    </source>
</evidence>
<name>A0AAP9XYU9_BURGL</name>
<feature type="region of interest" description="Disordered" evidence="1">
    <location>
        <begin position="222"/>
        <end position="257"/>
    </location>
</feature>
<dbReference type="EMBL" id="CP065600">
    <property type="protein sequence ID" value="QPQ91273.1"/>
    <property type="molecule type" value="Genomic_DNA"/>
</dbReference>
<sequence>MAPPMPDNKYGEVSQTGLSMAKLAASALSEAAPGAYTGFKSDKGFELTRGVVTDLAGNGQYAIGRWTDGTDTSGAVYNKNQGRMWAVGTPLNIELTADRPLNCHLEAATSPVALNGNTAPGKLETATASARVAQAKGDSILNTDIDLNLGYSIGQDAKRSFEIHTTSIGAQGYMTSRSGGYTIVTRMVGKDENAPYWLLSYTFDAPTTGTISGVAALACTRSAVQTPDQSAQSDQSDASADPQRPPSGRGVPIPASS</sequence>
<accession>A0AAP9XYU9</accession>
<evidence type="ECO:0008006" key="4">
    <source>
        <dbReference type="Google" id="ProtNLM"/>
    </source>
</evidence>
<evidence type="ECO:0000313" key="2">
    <source>
        <dbReference type="EMBL" id="QPQ91273.1"/>
    </source>
</evidence>
<protein>
    <recommendedName>
        <fullName evidence="4">Lipoprotein transmembrane</fullName>
    </recommendedName>
</protein>
<proteinExistence type="predicted"/>
<organism evidence="2 3">
    <name type="scientific">Burkholderia glumae</name>
    <name type="common">Pseudomonas glumae</name>
    <dbReference type="NCBI Taxonomy" id="337"/>
    <lineage>
        <taxon>Bacteria</taxon>
        <taxon>Pseudomonadati</taxon>
        <taxon>Pseudomonadota</taxon>
        <taxon>Betaproteobacteria</taxon>
        <taxon>Burkholderiales</taxon>
        <taxon>Burkholderiaceae</taxon>
        <taxon>Burkholderia</taxon>
    </lineage>
</organism>
<feature type="compositionally biased region" description="Low complexity" evidence="1">
    <location>
        <begin position="227"/>
        <end position="242"/>
    </location>
</feature>
<reference evidence="2 3" key="1">
    <citation type="submission" date="2020-12" db="EMBL/GenBank/DDBJ databases">
        <title>FDA dAtabase for Regulatory Grade micrObial Sequences (FDA-ARGOS): Supporting development and validation of Infectious Disease Dx tests.</title>
        <authorList>
            <person name="Minogue T."/>
            <person name="Wolcott M."/>
            <person name="Wasieloski L."/>
            <person name="Aguilar W."/>
            <person name="Moore D."/>
            <person name="Jaissle J."/>
            <person name="Tallon L."/>
            <person name="Sadzewicz L."/>
            <person name="Zhao X."/>
            <person name="Boylan J."/>
            <person name="Ott S."/>
            <person name="Bowen H."/>
            <person name="Vavikolanu K."/>
            <person name="Mehta A."/>
            <person name="Aluvathingal J."/>
            <person name="Nadendla S."/>
            <person name="Yan Y."/>
            <person name="Sichtig H."/>
        </authorList>
    </citation>
    <scope>NUCLEOTIDE SEQUENCE [LARGE SCALE GENOMIC DNA]</scope>
    <source>
        <strain evidence="2 3">FDAARGOS_949</strain>
    </source>
</reference>
<evidence type="ECO:0000256" key="1">
    <source>
        <dbReference type="SAM" id="MobiDB-lite"/>
    </source>
</evidence>
<gene>
    <name evidence="2" type="ORF">I6H06_02105</name>
</gene>